<dbReference type="PROSITE" id="PS51847">
    <property type="entry name" value="SMP"/>
    <property type="match status" value="1"/>
</dbReference>
<evidence type="ECO:0000259" key="12">
    <source>
        <dbReference type="PROSITE" id="PS51847"/>
    </source>
</evidence>
<dbReference type="RefSeq" id="XP_012179715.1">
    <property type="nucleotide sequence ID" value="XM_012324325.1"/>
</dbReference>
<dbReference type="Pfam" id="PF26545">
    <property type="entry name" value="Mdm34_N"/>
    <property type="match status" value="1"/>
</dbReference>
<keyword evidence="3 10" id="KW-1134">Transmembrane beta strand</keyword>
<evidence type="ECO:0000256" key="5">
    <source>
        <dbReference type="ARBA" id="ARBA00022787"/>
    </source>
</evidence>
<evidence type="ECO:0000256" key="2">
    <source>
        <dbReference type="ARBA" id="ARBA00022448"/>
    </source>
</evidence>
<keyword evidence="6" id="KW-0445">Lipid transport</keyword>
<protein>
    <recommendedName>
        <fullName evidence="10">Mitochondrial distribution and morphology protein 34</fullName>
    </recommendedName>
</protein>
<dbReference type="GO" id="GO:1990456">
    <property type="term" value="P:mitochondrion-endoplasmic reticulum membrane tethering"/>
    <property type="evidence" value="ECO:0007669"/>
    <property type="project" value="TreeGrafter"/>
</dbReference>
<proteinExistence type="inferred from homology"/>
<dbReference type="PANTHER" id="PTHR28185">
    <property type="entry name" value="MITOCHONDRIAL DISTRIBUTION AND MORPHOLOGY PROTEIN 34"/>
    <property type="match status" value="1"/>
</dbReference>
<comment type="domain">
    <text evidence="10">Lacks alpha-helical transmembrane segments, suggesting that it resides in the membrane via beta-sheet conformations similar to those predicted for other outer membrane proteins and porin.</text>
</comment>
<dbReference type="InterPro" id="IPR058825">
    <property type="entry name" value="MDM34_N"/>
</dbReference>
<dbReference type="EMBL" id="HE796982">
    <property type="protein sequence ID" value="CCM00432.1"/>
    <property type="molecule type" value="Genomic_DNA"/>
</dbReference>
<dbReference type="GO" id="GO:0015914">
    <property type="term" value="P:phospholipid transport"/>
    <property type="evidence" value="ECO:0007669"/>
    <property type="project" value="TreeGrafter"/>
</dbReference>
<comment type="similarity">
    <text evidence="10">Belongs to the MDM34 family.</text>
</comment>
<comment type="subunit">
    <text evidence="10">Component of the ER-mitochondria encounter structure (ERMES) or MDM complex, composed of MMM1, MDM10, MDM12 and MDM34.</text>
</comment>
<dbReference type="GO" id="GO:0032865">
    <property type="term" value="C:ERMES complex"/>
    <property type="evidence" value="ECO:0007669"/>
    <property type="project" value="UniProtKB-UniRule"/>
</dbReference>
<feature type="compositionally biased region" description="Basic residues" evidence="11">
    <location>
        <begin position="627"/>
        <end position="638"/>
    </location>
</feature>
<evidence type="ECO:0000256" key="8">
    <source>
        <dbReference type="ARBA" id="ARBA00023128"/>
    </source>
</evidence>
<name>J4HUZ7_9APHY</name>
<keyword evidence="4 10" id="KW-0812">Transmembrane</keyword>
<dbReference type="GO" id="GO:0008289">
    <property type="term" value="F:lipid binding"/>
    <property type="evidence" value="ECO:0007669"/>
    <property type="project" value="UniProtKB-KW"/>
</dbReference>
<feature type="region of interest" description="Disordered" evidence="11">
    <location>
        <begin position="398"/>
        <end position="428"/>
    </location>
</feature>
<keyword evidence="5 10" id="KW-1000">Mitochondrion outer membrane</keyword>
<reference evidence="13 14" key="1">
    <citation type="journal article" date="2012" name="Appl. Environ. Microbiol.">
        <title>Short-read sequencing for genomic analysis of the brown rot fungus Fibroporia radiculosa.</title>
        <authorList>
            <person name="Tang J.D."/>
            <person name="Perkins A.D."/>
            <person name="Sonstegard T.S."/>
            <person name="Schroeder S.G."/>
            <person name="Burgess S.C."/>
            <person name="Diehl S.V."/>
        </authorList>
    </citation>
    <scope>NUCLEOTIDE SEQUENCE [LARGE SCALE GENOMIC DNA]</scope>
    <source>
        <strain evidence="13 14">TFFH 294</strain>
    </source>
</reference>
<dbReference type="HAMAP" id="MF_03105">
    <property type="entry name" value="Mdm34"/>
    <property type="match status" value="1"/>
</dbReference>
<dbReference type="GeneID" id="24095343"/>
<evidence type="ECO:0000256" key="11">
    <source>
        <dbReference type="SAM" id="MobiDB-lite"/>
    </source>
</evidence>
<feature type="compositionally biased region" description="Basic and acidic residues" evidence="11">
    <location>
        <begin position="673"/>
        <end position="683"/>
    </location>
</feature>
<keyword evidence="7" id="KW-0446">Lipid-binding</keyword>
<feature type="region of interest" description="Disordered" evidence="11">
    <location>
        <begin position="263"/>
        <end position="299"/>
    </location>
</feature>
<gene>
    <name evidence="10" type="primary">MDM34</name>
    <name evidence="13" type="ORF">FIBRA_02464</name>
</gene>
<keyword evidence="9 10" id="KW-0472">Membrane</keyword>
<dbReference type="STRING" id="599839.J4HUZ7"/>
<evidence type="ECO:0000256" key="1">
    <source>
        <dbReference type="ARBA" id="ARBA00004370"/>
    </source>
</evidence>
<dbReference type="OrthoDB" id="17927at2759"/>
<feature type="region of interest" description="Disordered" evidence="11">
    <location>
        <begin position="492"/>
        <end position="566"/>
    </location>
</feature>
<dbReference type="InterPro" id="IPR027536">
    <property type="entry name" value="MDM34"/>
</dbReference>
<feature type="compositionally biased region" description="Low complexity" evidence="11">
    <location>
        <begin position="608"/>
        <end position="621"/>
    </location>
</feature>
<feature type="region of interest" description="Disordered" evidence="11">
    <location>
        <begin position="608"/>
        <end position="661"/>
    </location>
</feature>
<dbReference type="InParanoid" id="J4HUZ7"/>
<feature type="compositionally biased region" description="Low complexity" evidence="11">
    <location>
        <begin position="413"/>
        <end position="426"/>
    </location>
</feature>
<evidence type="ECO:0000256" key="6">
    <source>
        <dbReference type="ARBA" id="ARBA00023055"/>
    </source>
</evidence>
<dbReference type="PANTHER" id="PTHR28185:SF1">
    <property type="entry name" value="MITOCHONDRIAL DISTRIBUTION AND MORPHOLOGY PROTEIN 34"/>
    <property type="match status" value="1"/>
</dbReference>
<feature type="domain" description="SMP-LTD" evidence="12">
    <location>
        <begin position="1"/>
        <end position="194"/>
    </location>
</feature>
<feature type="compositionally biased region" description="Low complexity" evidence="11">
    <location>
        <begin position="273"/>
        <end position="296"/>
    </location>
</feature>
<dbReference type="AlphaFoldDB" id="J4HUZ7"/>
<accession>J4HUZ7</accession>
<dbReference type="Proteomes" id="UP000006352">
    <property type="component" value="Unassembled WGS sequence"/>
</dbReference>
<evidence type="ECO:0000313" key="14">
    <source>
        <dbReference type="Proteomes" id="UP000006352"/>
    </source>
</evidence>
<dbReference type="InterPro" id="IPR031468">
    <property type="entry name" value="SMP_LBD"/>
</dbReference>
<feature type="compositionally biased region" description="Low complexity" evidence="11">
    <location>
        <begin position="504"/>
        <end position="514"/>
    </location>
</feature>
<evidence type="ECO:0000256" key="7">
    <source>
        <dbReference type="ARBA" id="ARBA00023121"/>
    </source>
</evidence>
<evidence type="ECO:0000256" key="4">
    <source>
        <dbReference type="ARBA" id="ARBA00022692"/>
    </source>
</evidence>
<dbReference type="HOGENOM" id="CLU_010017_0_0_1"/>
<keyword evidence="2" id="KW-0813">Transport</keyword>
<keyword evidence="14" id="KW-1185">Reference proteome</keyword>
<comment type="subcellular location">
    <subcellularLocation>
        <location evidence="1">Membrane</location>
    </subcellularLocation>
    <subcellularLocation>
        <location evidence="10">Mitochondrion outer membrane</location>
        <topology evidence="10">Multi-pass membrane protein</topology>
    </subcellularLocation>
    <text evidence="10">The ERMES/MDM complex localizes to a few discrete foci (around 10 per single cell), that represent mitochondria-endoplasmic reticulum junctions. These foci are often found next to mtDNA nucleoids.</text>
</comment>
<sequence length="700" mass="76943">MSFTFQWPRFSDQFHADAIQMLTAALNKGNKPPVIADKIEVVELEMGTQPPELEIRDIGELTMDQFRGIFRLTYSGDAHIVLRTKVQANPLNHKQPDIHLMGGSRGMLAAKQPLVVPMLLRLSHFKLNSYVVLVVSRQKGITLVFKTDPLQNVDINSTFDSIAVIQKFIQREIEGQLRQMFREDLPGIIHRLSQQWVKAKVEAPYSAKRPGPSTRERRLDTMSAPDLNSYRSARLPSVGLQPHLTLRRPYGMPNFGRARTASVMSVSSIGRRPSPSTTSSPSTTTTPAPDASASFPDLENYDPTYGLRPEGLPAKSVFSGFRSLFAPSKGLVDLTEEASEVDDSLDETASYGTANWDDLISDYDPPPSATGPDGAVEYETVPAVGGGTITRPRIYHSQSQIQPSVDGPTEAGPSTSVRRPTSSTPSGAMRAAMYRHSLSQSSLLSPSGYGSPYTPYFTGTSPLSTSGSVVESLWPDNAGDLSSPASAIPPVPPLYYSPVQRPKSSSSIHSQPSRSSDRTHSVPTPPTLEEEAGIQMNRSRRSSFASSNIDRFQPGSPSDQQYFMPDHDPKIVLRPAVNSSISKLSTLSHSNHTLSPYTRTLEHYTVRSVPPRESSSGPSSSIEKQPVKAKRRRTHHLGGKPAKPPEFLAHDPSSSSLPMSDFDASEMDRYFRNNDDLMPHYPDRLASPSPYARRPFPYQS</sequence>
<feature type="region of interest" description="Disordered" evidence="11">
    <location>
        <begin position="673"/>
        <end position="700"/>
    </location>
</feature>
<evidence type="ECO:0000256" key="9">
    <source>
        <dbReference type="ARBA" id="ARBA00023136"/>
    </source>
</evidence>
<evidence type="ECO:0000256" key="10">
    <source>
        <dbReference type="HAMAP-Rule" id="MF_03105"/>
    </source>
</evidence>
<evidence type="ECO:0000256" key="3">
    <source>
        <dbReference type="ARBA" id="ARBA00022452"/>
    </source>
</evidence>
<keyword evidence="8 10" id="KW-0496">Mitochondrion</keyword>
<organism evidence="13 14">
    <name type="scientific">Fibroporia radiculosa</name>
    <dbReference type="NCBI Taxonomy" id="599839"/>
    <lineage>
        <taxon>Eukaryota</taxon>
        <taxon>Fungi</taxon>
        <taxon>Dikarya</taxon>
        <taxon>Basidiomycota</taxon>
        <taxon>Agaricomycotina</taxon>
        <taxon>Agaricomycetes</taxon>
        <taxon>Polyporales</taxon>
        <taxon>Fibroporiaceae</taxon>
        <taxon>Fibroporia</taxon>
    </lineage>
</organism>
<dbReference type="GO" id="GO:0007005">
    <property type="term" value="P:mitochondrion organization"/>
    <property type="evidence" value="ECO:0007669"/>
    <property type="project" value="InterPro"/>
</dbReference>
<dbReference type="CDD" id="cd21673">
    <property type="entry name" value="SMP_Mdm34"/>
    <property type="match status" value="1"/>
</dbReference>
<comment type="function">
    <text evidence="10">Component of the ERMES/MDM complex, which serves as a molecular tether to connect the endoplasmic reticulum (ER) and mitochondria. Components of this complex are involved in the control of mitochondrial shape and protein biogenesis, and function in nonvesicular lipid trafficking between the ER and mitochondria. MDM34 is required for the interaction of the ER-resident membrane protein MMM1 and the outer mitochondrial membrane-resident beta-barrel protein MDM10.</text>
</comment>
<evidence type="ECO:0000313" key="13">
    <source>
        <dbReference type="EMBL" id="CCM00432.1"/>
    </source>
</evidence>